<keyword evidence="3" id="KW-0813">Transport</keyword>
<dbReference type="InterPro" id="IPR038404">
    <property type="entry name" value="TRAP_DctP_sf"/>
</dbReference>
<reference evidence="6" key="1">
    <citation type="submission" date="2016-10" db="EMBL/GenBank/DDBJ databases">
        <authorList>
            <person name="Varghese N."/>
            <person name="Submissions S."/>
        </authorList>
    </citation>
    <scope>NUCLEOTIDE SEQUENCE [LARGE SCALE GENOMIC DNA]</scope>
    <source>
        <strain evidence="6">DSM 13327</strain>
    </source>
</reference>
<dbReference type="RefSeq" id="WP_090939212.1">
    <property type="nucleotide sequence ID" value="NZ_FOTS01000029.1"/>
</dbReference>
<proteinExistence type="inferred from homology"/>
<dbReference type="EMBL" id="FOTS01000029">
    <property type="protein sequence ID" value="SFL97980.1"/>
    <property type="molecule type" value="Genomic_DNA"/>
</dbReference>
<comment type="subcellular location">
    <subcellularLocation>
        <location evidence="1">Cell envelope</location>
    </subcellularLocation>
</comment>
<evidence type="ECO:0000256" key="1">
    <source>
        <dbReference type="ARBA" id="ARBA00004196"/>
    </source>
</evidence>
<dbReference type="NCBIfam" id="TIGR00787">
    <property type="entry name" value="dctP"/>
    <property type="match status" value="1"/>
</dbReference>
<dbReference type="PANTHER" id="PTHR33376">
    <property type="match status" value="1"/>
</dbReference>
<accession>A0A1I4M455</accession>
<keyword evidence="6" id="KW-1185">Reference proteome</keyword>
<dbReference type="Proteomes" id="UP000199520">
    <property type="component" value="Unassembled WGS sequence"/>
</dbReference>
<sequence>MKKSWLMSFIAVVVISLVAAWWLGGDKKTVKSYDSKEEIILRLGHSTNTETPRHLVALQFAQWVAEQSNGRVKVEIFPVSLLGTDKQMLELVKEGSLDMTLVFLGLLANDAPKINVIELPFLFSNMDKVTTVLDGSIGEELLQDLPKSGLRSLAYWDNGLRQISNNRQPIEKPEDMKGLKIRTTESKMSISILKKLGSNPAPLAWGEVYLALAQGTFDGQENPIANIHAAKLYDVQKYISVINYKYESSPLVINEQTWQKLPPDIQKILKEGAVKFAKETRRLNQEAEGKLLADLEARGVKVSRPDVTPFREATKPVYDELVPVVGKELMDKVLTTVK</sequence>
<dbReference type="STRING" id="1123291.SAMN04490355_102957"/>
<dbReference type="GO" id="GO:0055085">
    <property type="term" value="P:transmembrane transport"/>
    <property type="evidence" value="ECO:0007669"/>
    <property type="project" value="InterPro"/>
</dbReference>
<dbReference type="PANTHER" id="PTHR33376:SF4">
    <property type="entry name" value="SIALIC ACID-BINDING PERIPLASMIC PROTEIN SIAP"/>
    <property type="match status" value="1"/>
</dbReference>
<comment type="similarity">
    <text evidence="2">Belongs to the bacterial solute-binding protein 7 family.</text>
</comment>
<dbReference type="AlphaFoldDB" id="A0A1I4M455"/>
<dbReference type="InterPro" id="IPR004682">
    <property type="entry name" value="TRAP_DctP"/>
</dbReference>
<dbReference type="PIRSF" id="PIRSF006470">
    <property type="entry name" value="DctB"/>
    <property type="match status" value="1"/>
</dbReference>
<protein>
    <submittedName>
        <fullName evidence="5">Tripartite ATP-independent transporter solute receptor, DctP family</fullName>
    </submittedName>
</protein>
<dbReference type="GO" id="GO:0030288">
    <property type="term" value="C:outer membrane-bounded periplasmic space"/>
    <property type="evidence" value="ECO:0007669"/>
    <property type="project" value="InterPro"/>
</dbReference>
<evidence type="ECO:0000256" key="3">
    <source>
        <dbReference type="ARBA" id="ARBA00022448"/>
    </source>
</evidence>
<dbReference type="Gene3D" id="3.40.190.170">
    <property type="entry name" value="Bacterial extracellular solute-binding protein, family 7"/>
    <property type="match status" value="1"/>
</dbReference>
<dbReference type="Pfam" id="PF03480">
    <property type="entry name" value="DctP"/>
    <property type="match status" value="1"/>
</dbReference>
<evidence type="ECO:0000313" key="6">
    <source>
        <dbReference type="Proteomes" id="UP000199520"/>
    </source>
</evidence>
<evidence type="ECO:0000256" key="2">
    <source>
        <dbReference type="ARBA" id="ARBA00009023"/>
    </source>
</evidence>
<dbReference type="NCBIfam" id="NF037995">
    <property type="entry name" value="TRAP_S1"/>
    <property type="match status" value="1"/>
</dbReference>
<organism evidence="5 6">
    <name type="scientific">Pelosinus propionicus DSM 13327</name>
    <dbReference type="NCBI Taxonomy" id="1123291"/>
    <lineage>
        <taxon>Bacteria</taxon>
        <taxon>Bacillati</taxon>
        <taxon>Bacillota</taxon>
        <taxon>Negativicutes</taxon>
        <taxon>Selenomonadales</taxon>
        <taxon>Sporomusaceae</taxon>
        <taxon>Pelosinus</taxon>
    </lineage>
</organism>
<evidence type="ECO:0000256" key="4">
    <source>
        <dbReference type="ARBA" id="ARBA00022729"/>
    </source>
</evidence>
<name>A0A1I4M455_9FIRM</name>
<gene>
    <name evidence="5" type="ORF">SAMN04490355_102957</name>
</gene>
<dbReference type="InterPro" id="IPR018389">
    <property type="entry name" value="DctP_fam"/>
</dbReference>
<evidence type="ECO:0000313" key="5">
    <source>
        <dbReference type="EMBL" id="SFL97980.1"/>
    </source>
</evidence>
<keyword evidence="4" id="KW-0732">Signal</keyword>
<dbReference type="OrthoDB" id="9815946at2"/>
<keyword evidence="5" id="KW-0675">Receptor</keyword>